<dbReference type="Proteomes" id="UP001596524">
    <property type="component" value="Unassembled WGS sequence"/>
</dbReference>
<reference evidence="7" key="1">
    <citation type="journal article" date="2019" name="Int. J. Syst. Evol. Microbiol.">
        <title>The Global Catalogue of Microorganisms (GCM) 10K type strain sequencing project: providing services to taxonomists for standard genome sequencing and annotation.</title>
        <authorList>
            <consortium name="The Broad Institute Genomics Platform"/>
            <consortium name="The Broad Institute Genome Sequencing Center for Infectious Disease"/>
            <person name="Wu L."/>
            <person name="Ma J."/>
        </authorList>
    </citation>
    <scope>NUCLEOTIDE SEQUENCE [LARGE SCALE GENOMIC DNA]</scope>
    <source>
        <strain evidence="7">FCH27</strain>
    </source>
</reference>
<comment type="caution">
    <text evidence="6">The sequence shown here is derived from an EMBL/GenBank/DDBJ whole genome shotgun (WGS) entry which is preliminary data.</text>
</comment>
<keyword evidence="2 6" id="KW-0560">Oxidoreductase</keyword>
<dbReference type="Pfam" id="PF03446">
    <property type="entry name" value="NAD_binding_2"/>
    <property type="match status" value="1"/>
</dbReference>
<dbReference type="PIRSF" id="PIRSF000103">
    <property type="entry name" value="HIBADH"/>
    <property type="match status" value="1"/>
</dbReference>
<dbReference type="PANTHER" id="PTHR43580">
    <property type="entry name" value="OXIDOREDUCTASE GLYR1-RELATED"/>
    <property type="match status" value="1"/>
</dbReference>
<dbReference type="EC" id="1.1.-.-" evidence="6"/>
<dbReference type="InterPro" id="IPR013328">
    <property type="entry name" value="6PGD_dom2"/>
</dbReference>
<proteinExistence type="inferred from homology"/>
<dbReference type="RefSeq" id="WP_255888712.1">
    <property type="nucleotide sequence ID" value="NZ_JAFMZM010000001.1"/>
</dbReference>
<dbReference type="SUPFAM" id="SSF48179">
    <property type="entry name" value="6-phosphogluconate dehydrogenase C-terminal domain-like"/>
    <property type="match status" value="1"/>
</dbReference>
<dbReference type="InterPro" id="IPR051265">
    <property type="entry name" value="HIBADH-related_NP60_sf"/>
</dbReference>
<dbReference type="InterPro" id="IPR015815">
    <property type="entry name" value="HIBADH-related"/>
</dbReference>
<dbReference type="Gene3D" id="1.10.1040.10">
    <property type="entry name" value="N-(1-d-carboxylethyl)-l-norvaline Dehydrogenase, domain 2"/>
    <property type="match status" value="1"/>
</dbReference>
<dbReference type="InterPro" id="IPR008927">
    <property type="entry name" value="6-PGluconate_DH-like_C_sf"/>
</dbReference>
<dbReference type="GO" id="GO:0016491">
    <property type="term" value="F:oxidoreductase activity"/>
    <property type="evidence" value="ECO:0007669"/>
    <property type="project" value="UniProtKB-KW"/>
</dbReference>
<dbReference type="InterPro" id="IPR006115">
    <property type="entry name" value="6PGDH_NADP-bd"/>
</dbReference>
<dbReference type="InterPro" id="IPR029154">
    <property type="entry name" value="HIBADH-like_NADP-bd"/>
</dbReference>
<dbReference type="InterPro" id="IPR036291">
    <property type="entry name" value="NAD(P)-bd_dom_sf"/>
</dbReference>
<evidence type="ECO:0000256" key="3">
    <source>
        <dbReference type="ARBA" id="ARBA00023027"/>
    </source>
</evidence>
<organism evidence="6 7">
    <name type="scientific">Nocardioides astragali</name>
    <dbReference type="NCBI Taxonomy" id="1776736"/>
    <lineage>
        <taxon>Bacteria</taxon>
        <taxon>Bacillati</taxon>
        <taxon>Actinomycetota</taxon>
        <taxon>Actinomycetes</taxon>
        <taxon>Propionibacteriales</taxon>
        <taxon>Nocardioidaceae</taxon>
        <taxon>Nocardioides</taxon>
    </lineage>
</organism>
<comment type="similarity">
    <text evidence="1">Belongs to the HIBADH-related family.</text>
</comment>
<keyword evidence="3" id="KW-0520">NAD</keyword>
<name>A0ABW2N2Q8_9ACTN</name>
<evidence type="ECO:0000256" key="1">
    <source>
        <dbReference type="ARBA" id="ARBA00009080"/>
    </source>
</evidence>
<evidence type="ECO:0000313" key="6">
    <source>
        <dbReference type="EMBL" id="MFC7360759.1"/>
    </source>
</evidence>
<protein>
    <submittedName>
        <fullName evidence="6">NAD(P)-dependent oxidoreductase</fullName>
        <ecNumber evidence="6">1.1.-.-</ecNumber>
    </submittedName>
</protein>
<evidence type="ECO:0000256" key="2">
    <source>
        <dbReference type="ARBA" id="ARBA00023002"/>
    </source>
</evidence>
<accession>A0ABW2N2Q8</accession>
<dbReference type="Gene3D" id="3.40.50.720">
    <property type="entry name" value="NAD(P)-binding Rossmann-like Domain"/>
    <property type="match status" value="1"/>
</dbReference>
<evidence type="ECO:0000259" key="5">
    <source>
        <dbReference type="Pfam" id="PF14833"/>
    </source>
</evidence>
<keyword evidence="7" id="KW-1185">Reference proteome</keyword>
<feature type="domain" description="6-phosphogluconate dehydrogenase NADP-binding" evidence="4">
    <location>
        <begin position="7"/>
        <end position="168"/>
    </location>
</feature>
<dbReference type="PANTHER" id="PTHR43580:SF2">
    <property type="entry name" value="CYTOKINE-LIKE NUCLEAR FACTOR N-PAC"/>
    <property type="match status" value="1"/>
</dbReference>
<sequence length="300" mass="30587">MSDPLRVSVVGTGRMGAAMAARVAAAGYPLTVWNRTRSTAESVASKCGGDVAVADTARNAARDADVVIVSLADDAAARATYRGEDGLVAGLRQGTVVADTSTVAPETIRALEDDVRATGAVLVDTPVSGSVSSVEGGTILVMAGGQADDVERARPALESFAQRIILLGPLGSGSIMKLAVNAMVFGLNQTLAEALVLAEKAGVPRELAYEVIASSAVAAPFVGYKRAAYEHPDSAPVAFALDLVAKDLDLAADLAGAVGARIPQLETNRRVAGEAIDAGLGAADLSAIARHLRTEPRSQS</sequence>
<dbReference type="Pfam" id="PF14833">
    <property type="entry name" value="NAD_binding_11"/>
    <property type="match status" value="1"/>
</dbReference>
<gene>
    <name evidence="6" type="ORF">ACFQO6_10800</name>
</gene>
<evidence type="ECO:0000313" key="7">
    <source>
        <dbReference type="Proteomes" id="UP001596524"/>
    </source>
</evidence>
<feature type="domain" description="3-hydroxyisobutyrate dehydrogenase-like NAD-binding" evidence="5">
    <location>
        <begin position="171"/>
        <end position="291"/>
    </location>
</feature>
<dbReference type="EMBL" id="JBHTCH010000014">
    <property type="protein sequence ID" value="MFC7360759.1"/>
    <property type="molecule type" value="Genomic_DNA"/>
</dbReference>
<evidence type="ECO:0000259" key="4">
    <source>
        <dbReference type="Pfam" id="PF03446"/>
    </source>
</evidence>
<dbReference type="SUPFAM" id="SSF51735">
    <property type="entry name" value="NAD(P)-binding Rossmann-fold domains"/>
    <property type="match status" value="1"/>
</dbReference>